<proteinExistence type="predicted"/>
<dbReference type="EMBL" id="CP029551">
    <property type="protein sequence ID" value="AWN35185.1"/>
    <property type="molecule type" value="Genomic_DNA"/>
</dbReference>
<name>A0A2U8VNK3_9HYPH</name>
<dbReference type="AlphaFoldDB" id="A0A2U8VNK3"/>
<organism evidence="1 2">
    <name type="scientific">Methylobacterium radiodurans</name>
    <dbReference type="NCBI Taxonomy" id="2202828"/>
    <lineage>
        <taxon>Bacteria</taxon>
        <taxon>Pseudomonadati</taxon>
        <taxon>Pseudomonadota</taxon>
        <taxon>Alphaproteobacteria</taxon>
        <taxon>Hyphomicrobiales</taxon>
        <taxon>Methylobacteriaceae</taxon>
        <taxon>Methylobacterium</taxon>
    </lineage>
</organism>
<sequence>MDFGWRHSVNGADLAALNERQAQLRSVVAGLPFAAAVAELILSSVRHAVDYRSEDEVSEALKTVAAKISFGGYKWIDLLALIAATFQAESDDEL</sequence>
<evidence type="ECO:0000313" key="2">
    <source>
        <dbReference type="Proteomes" id="UP000246058"/>
    </source>
</evidence>
<protein>
    <submittedName>
        <fullName evidence="1">Uncharacterized protein</fullName>
    </submittedName>
</protein>
<dbReference type="KEGG" id="meti:DK427_05050"/>
<evidence type="ECO:0000313" key="1">
    <source>
        <dbReference type="EMBL" id="AWN35185.1"/>
    </source>
</evidence>
<keyword evidence="2" id="KW-1185">Reference proteome</keyword>
<gene>
    <name evidence="1" type="ORF">DK427_05050</name>
</gene>
<dbReference type="Proteomes" id="UP000246058">
    <property type="component" value="Chromosome"/>
</dbReference>
<reference evidence="1 2" key="1">
    <citation type="submission" date="2018-05" db="EMBL/GenBank/DDBJ databases">
        <title>Complete Genome Sequence of Methylobacterium sp. 17Sr1-43.</title>
        <authorList>
            <person name="Srinivasan S."/>
        </authorList>
    </citation>
    <scope>NUCLEOTIDE SEQUENCE [LARGE SCALE GENOMIC DNA]</scope>
    <source>
        <strain evidence="1 2">17Sr1-43</strain>
    </source>
</reference>
<accession>A0A2U8VNK3</accession>